<dbReference type="PANTHER" id="PTHR43719:SF72">
    <property type="entry name" value="HISTIDINE KINASE_RESPONSE REGULATOR, PUTATIVE (AFU_ORTHOLOGUE AFUA_8G06140)-RELATED"/>
    <property type="match status" value="1"/>
</dbReference>
<reference evidence="3" key="1">
    <citation type="submission" date="2022-12" db="EMBL/GenBank/DDBJ databases">
        <authorList>
            <person name="Petersen C."/>
        </authorList>
    </citation>
    <scope>NUCLEOTIDE SEQUENCE</scope>
    <source>
        <strain evidence="3">IBT 21472</strain>
    </source>
</reference>
<evidence type="ECO:0000313" key="3">
    <source>
        <dbReference type="EMBL" id="KAJ5299735.1"/>
    </source>
</evidence>
<dbReference type="Proteomes" id="UP001147746">
    <property type="component" value="Unassembled WGS sequence"/>
</dbReference>
<evidence type="ECO:0000256" key="1">
    <source>
        <dbReference type="ARBA" id="ARBA00022553"/>
    </source>
</evidence>
<dbReference type="InterPro" id="IPR001789">
    <property type="entry name" value="Sig_transdc_resp-reg_receiver"/>
</dbReference>
<dbReference type="PANTHER" id="PTHR43719">
    <property type="entry name" value="TWO-COMPONENT HISTIDINE KINASE"/>
    <property type="match status" value="1"/>
</dbReference>
<dbReference type="InterPro" id="IPR050956">
    <property type="entry name" value="2C_system_His_kinase"/>
</dbReference>
<name>A0A9W9U1G5_9EURO</name>
<sequence>MGGFEATRSIRAFEKSRLDNLRSSTIIGLTGLSRSHEESEAIKSGMDRFMTKPVAFKEVKKILGRWK</sequence>
<protein>
    <submittedName>
        <fullName evidence="3">Uncharacterized protein</fullName>
    </submittedName>
</protein>
<dbReference type="Gene3D" id="3.40.50.2300">
    <property type="match status" value="1"/>
</dbReference>
<keyword evidence="1" id="KW-0597">Phosphoprotein</keyword>
<evidence type="ECO:0000313" key="4">
    <source>
        <dbReference type="Proteomes" id="UP001147746"/>
    </source>
</evidence>
<dbReference type="SUPFAM" id="SSF52172">
    <property type="entry name" value="CheY-like"/>
    <property type="match status" value="1"/>
</dbReference>
<comment type="caution">
    <text evidence="3">The sequence shown here is derived from an EMBL/GenBank/DDBJ whole genome shotgun (WGS) entry which is preliminary data.</text>
</comment>
<dbReference type="EMBL" id="JAPZBO010000010">
    <property type="protein sequence ID" value="KAJ5299735.1"/>
    <property type="molecule type" value="Genomic_DNA"/>
</dbReference>
<comment type="caution">
    <text evidence="2">Lacks conserved residue(s) required for the propagation of feature annotation.</text>
</comment>
<dbReference type="GO" id="GO:0000160">
    <property type="term" value="P:phosphorelay signal transduction system"/>
    <property type="evidence" value="ECO:0007669"/>
    <property type="project" value="InterPro"/>
</dbReference>
<keyword evidence="4" id="KW-1185">Reference proteome</keyword>
<proteinExistence type="predicted"/>
<organism evidence="3 4">
    <name type="scientific">Penicillium atrosanguineum</name>
    <dbReference type="NCBI Taxonomy" id="1132637"/>
    <lineage>
        <taxon>Eukaryota</taxon>
        <taxon>Fungi</taxon>
        <taxon>Dikarya</taxon>
        <taxon>Ascomycota</taxon>
        <taxon>Pezizomycotina</taxon>
        <taxon>Eurotiomycetes</taxon>
        <taxon>Eurotiomycetidae</taxon>
        <taxon>Eurotiales</taxon>
        <taxon>Aspergillaceae</taxon>
        <taxon>Penicillium</taxon>
    </lineage>
</organism>
<evidence type="ECO:0000256" key="2">
    <source>
        <dbReference type="PROSITE-ProRule" id="PRU00169"/>
    </source>
</evidence>
<dbReference type="InterPro" id="IPR011006">
    <property type="entry name" value="CheY-like_superfamily"/>
</dbReference>
<dbReference type="PROSITE" id="PS50110">
    <property type="entry name" value="RESPONSE_REGULATORY"/>
    <property type="match status" value="1"/>
</dbReference>
<reference evidence="3" key="2">
    <citation type="journal article" date="2023" name="IMA Fungus">
        <title>Comparative genomic study of the Penicillium genus elucidates a diverse pangenome and 15 lateral gene transfer events.</title>
        <authorList>
            <person name="Petersen C."/>
            <person name="Sorensen T."/>
            <person name="Nielsen M.R."/>
            <person name="Sondergaard T.E."/>
            <person name="Sorensen J.L."/>
            <person name="Fitzpatrick D.A."/>
            <person name="Frisvad J.C."/>
            <person name="Nielsen K.L."/>
        </authorList>
    </citation>
    <scope>NUCLEOTIDE SEQUENCE</scope>
    <source>
        <strain evidence="3">IBT 21472</strain>
    </source>
</reference>
<accession>A0A9W9U1G5</accession>
<gene>
    <name evidence="3" type="ORF">N7476_011292</name>
</gene>
<dbReference type="AlphaFoldDB" id="A0A9W9U1G5"/>